<feature type="domain" description="Proline dehydrogenase" evidence="2">
    <location>
        <begin position="54"/>
        <end position="288"/>
    </location>
</feature>
<organism evidence="3 4">
    <name type="scientific">Isoptericola peretonis</name>
    <dbReference type="NCBI Taxonomy" id="2918523"/>
    <lineage>
        <taxon>Bacteria</taxon>
        <taxon>Bacillati</taxon>
        <taxon>Actinomycetota</taxon>
        <taxon>Actinomycetes</taxon>
        <taxon>Micrococcales</taxon>
        <taxon>Promicromonosporaceae</taxon>
        <taxon>Isoptericola</taxon>
    </lineage>
</organism>
<dbReference type="Gene3D" id="3.20.20.220">
    <property type="match status" value="1"/>
</dbReference>
<dbReference type="Proteomes" id="UP001651050">
    <property type="component" value="Unassembled WGS sequence"/>
</dbReference>
<evidence type="ECO:0000256" key="1">
    <source>
        <dbReference type="ARBA" id="ARBA00023002"/>
    </source>
</evidence>
<gene>
    <name evidence="3" type="ORF">M1843_00420</name>
</gene>
<dbReference type="InterPro" id="IPR002872">
    <property type="entry name" value="Proline_DH_dom"/>
</dbReference>
<dbReference type="InterPro" id="IPR029041">
    <property type="entry name" value="FAD-linked_oxidoreductase-like"/>
</dbReference>
<evidence type="ECO:0000259" key="2">
    <source>
        <dbReference type="Pfam" id="PF01619"/>
    </source>
</evidence>
<reference evidence="3 4" key="1">
    <citation type="submission" date="2022-02" db="EMBL/GenBank/DDBJ databases">
        <title>The car tank lid bacteriome: a reservoir of bacteria with potential in bioremediation of fuel.</title>
        <authorList>
            <person name="Vidal-Verdu A."/>
            <person name="Gomez-Martinez D."/>
            <person name="Latorre-Perez A."/>
            <person name="Pereto J."/>
            <person name="Porcar M."/>
        </authorList>
    </citation>
    <scope>NUCLEOTIDE SEQUENCE [LARGE SCALE GENOMIC DNA]</scope>
    <source>
        <strain evidence="3 4">4D.3</strain>
    </source>
</reference>
<keyword evidence="1" id="KW-0560">Oxidoreductase</keyword>
<dbReference type="EMBL" id="JALQCY010000001">
    <property type="protein sequence ID" value="MCK9792208.1"/>
    <property type="molecule type" value="Genomic_DNA"/>
</dbReference>
<name>A0ABT0IYA3_9MICO</name>
<accession>A0ABT0IYA3</accession>
<dbReference type="Pfam" id="PF01619">
    <property type="entry name" value="Pro_dh"/>
    <property type="match status" value="1"/>
</dbReference>
<evidence type="ECO:0000313" key="4">
    <source>
        <dbReference type="Proteomes" id="UP001651050"/>
    </source>
</evidence>
<dbReference type="RefSeq" id="WP_416342087.1">
    <property type="nucleotide sequence ID" value="NZ_JALQCY010000001.1"/>
</dbReference>
<dbReference type="SUPFAM" id="SSF51730">
    <property type="entry name" value="FAD-linked oxidoreductase"/>
    <property type="match status" value="1"/>
</dbReference>
<proteinExistence type="predicted"/>
<comment type="caution">
    <text evidence="3">The sequence shown here is derived from an EMBL/GenBank/DDBJ whole genome shotgun (WGS) entry which is preliminary data.</text>
</comment>
<keyword evidence="4" id="KW-1185">Reference proteome</keyword>
<sequence length="318" mass="33961">MSTPSVAEAAADTLRAWALDEDLRSRVLGDGTTAALAQRVARRYVAGETVGSALAAIRAGARRGHLASVELVGESVRDAEVAERETRAFLDLVEALRDEPTPTTVSFDLSHVGSLVDPDLGLRNARRLAEASASLGTALMVSAEGSDRTDLVLDLYEALAADFPHVGITLQARLRRTAADLRRVLELPGTVRLVKGAFLEPDDVAHRRGSTGLADAYLALVAAALDAGHPLAIATHDADLVGQLVEAHGPRLRAPGVELEMLRGLGTSLLDRLHTDGHRTREYVVFGTEWWLYALNRIAEDPADRVLTALADLGAPRT</sequence>
<evidence type="ECO:0000313" key="3">
    <source>
        <dbReference type="EMBL" id="MCK9792208.1"/>
    </source>
</evidence>
<protein>
    <submittedName>
        <fullName evidence="3">Proline dehydrogenase family protein</fullName>
    </submittedName>
</protein>